<dbReference type="SUPFAM" id="SSF49265">
    <property type="entry name" value="Fibronectin type III"/>
    <property type="match status" value="1"/>
</dbReference>
<dbReference type="InterPro" id="IPR043536">
    <property type="entry name" value="HCF1/2"/>
</dbReference>
<evidence type="ECO:0000256" key="7">
    <source>
        <dbReference type="ARBA" id="ARBA00023306"/>
    </source>
</evidence>
<dbReference type="OrthoDB" id="10001928at2759"/>
<dbReference type="InterPro" id="IPR036116">
    <property type="entry name" value="FN3_sf"/>
</dbReference>
<evidence type="ECO:0000313" key="11">
    <source>
        <dbReference type="RefSeq" id="XP_030379481.1"/>
    </source>
</evidence>
<keyword evidence="2" id="KW-0880">Kelch repeat</keyword>
<feature type="region of interest" description="Disordered" evidence="8">
    <location>
        <begin position="1604"/>
        <end position="1644"/>
    </location>
</feature>
<dbReference type="SUPFAM" id="SSF117281">
    <property type="entry name" value="Kelch motif"/>
    <property type="match status" value="1"/>
</dbReference>
<accession>A0A6J2TS76</accession>
<evidence type="ECO:0000256" key="6">
    <source>
        <dbReference type="ARBA" id="ARBA00023242"/>
    </source>
</evidence>
<keyword evidence="6" id="KW-0539">Nucleus</keyword>
<dbReference type="InterPro" id="IPR015915">
    <property type="entry name" value="Kelch-typ_b-propeller"/>
</dbReference>
<reference evidence="11" key="1">
    <citation type="submission" date="2025-08" db="UniProtKB">
        <authorList>
            <consortium name="RefSeq"/>
        </authorList>
    </citation>
    <scope>IDENTIFICATION</scope>
    <source>
        <strain evidence="11">11010-0011.00</strain>
        <tissue evidence="11">Whole body</tissue>
    </source>
</reference>
<feature type="region of interest" description="Disordered" evidence="8">
    <location>
        <begin position="1"/>
        <end position="67"/>
    </location>
</feature>
<evidence type="ECO:0000256" key="5">
    <source>
        <dbReference type="ARBA" id="ARBA00022813"/>
    </source>
</evidence>
<keyword evidence="10" id="KW-1185">Reference proteome</keyword>
<feature type="compositionally biased region" description="Polar residues" evidence="8">
    <location>
        <begin position="1242"/>
        <end position="1264"/>
    </location>
</feature>
<evidence type="ECO:0000313" key="10">
    <source>
        <dbReference type="Proteomes" id="UP000504634"/>
    </source>
</evidence>
<evidence type="ECO:0000256" key="1">
    <source>
        <dbReference type="ARBA" id="ARBA00004123"/>
    </source>
</evidence>
<gene>
    <name evidence="11" type="primary">LOC115627795</name>
</gene>
<evidence type="ECO:0000259" key="9">
    <source>
        <dbReference type="PROSITE" id="PS50853"/>
    </source>
</evidence>
<comment type="subcellular location">
    <subcellularLocation>
        <location evidence="1">Nucleus</location>
    </subcellularLocation>
</comment>
<feature type="domain" description="Fibronectin type-III" evidence="9">
    <location>
        <begin position="1399"/>
        <end position="1490"/>
    </location>
</feature>
<dbReference type="FunFam" id="2.120.10.80:FF:000015">
    <property type="entry name" value="host cell factor 1 isoform X1"/>
    <property type="match status" value="1"/>
</dbReference>
<proteinExistence type="predicted"/>
<name>A0A6J2TS76_DROLE</name>
<dbReference type="GeneID" id="115627795"/>
<keyword evidence="7" id="KW-0131">Cell cycle</keyword>
<evidence type="ECO:0000256" key="4">
    <source>
        <dbReference type="ARBA" id="ARBA00022737"/>
    </source>
</evidence>
<feature type="compositionally biased region" description="Low complexity" evidence="8">
    <location>
        <begin position="30"/>
        <end position="43"/>
    </location>
</feature>
<dbReference type="InterPro" id="IPR013783">
    <property type="entry name" value="Ig-like_fold"/>
</dbReference>
<dbReference type="Proteomes" id="UP000504634">
    <property type="component" value="Unplaced"/>
</dbReference>
<feature type="compositionally biased region" description="Polar residues" evidence="8">
    <location>
        <begin position="48"/>
        <end position="65"/>
    </location>
</feature>
<dbReference type="CDD" id="cd00063">
    <property type="entry name" value="FN3"/>
    <property type="match status" value="2"/>
</dbReference>
<dbReference type="Gene3D" id="6.10.250.2590">
    <property type="match status" value="1"/>
</dbReference>
<dbReference type="PANTHER" id="PTHR46003:SF1">
    <property type="entry name" value="HOST CELL FACTOR"/>
    <property type="match status" value="1"/>
</dbReference>
<evidence type="ECO:0000256" key="8">
    <source>
        <dbReference type="SAM" id="MobiDB-lite"/>
    </source>
</evidence>
<evidence type="ECO:0000256" key="2">
    <source>
        <dbReference type="ARBA" id="ARBA00022441"/>
    </source>
</evidence>
<dbReference type="RefSeq" id="XP_030379481.1">
    <property type="nucleotide sequence ID" value="XM_030523621.1"/>
</dbReference>
<feature type="region of interest" description="Disordered" evidence="8">
    <location>
        <begin position="1242"/>
        <end position="1291"/>
    </location>
</feature>
<feature type="region of interest" description="Disordered" evidence="8">
    <location>
        <begin position="1384"/>
        <end position="1408"/>
    </location>
</feature>
<dbReference type="PANTHER" id="PTHR46003">
    <property type="entry name" value="HOST CELL FACTOR"/>
    <property type="match status" value="1"/>
</dbReference>
<feature type="compositionally biased region" description="Gly residues" evidence="8">
    <location>
        <begin position="18"/>
        <end position="29"/>
    </location>
</feature>
<dbReference type="GO" id="GO:0006338">
    <property type="term" value="P:chromatin remodeling"/>
    <property type="evidence" value="ECO:0007669"/>
    <property type="project" value="TreeGrafter"/>
</dbReference>
<feature type="region of interest" description="Disordered" evidence="8">
    <location>
        <begin position="483"/>
        <end position="507"/>
    </location>
</feature>
<dbReference type="GO" id="GO:0035097">
    <property type="term" value="C:histone methyltransferase complex"/>
    <property type="evidence" value="ECO:0007669"/>
    <property type="project" value="TreeGrafter"/>
</dbReference>
<dbReference type="FunFam" id="2.120.10.80:FF:000008">
    <property type="entry name" value="host cell factor 1 isoform X1"/>
    <property type="match status" value="1"/>
</dbReference>
<sequence length="1644" mass="170900">MESSEFVGSLGSAAGVGVDVGGSNGGGTGTVAASASASASTASDADELNSQSILSTDSRTSNNGLNRIDMDVNTYQSDSLDRNSSVPNSLAGFRWKRVLNPTGPQPRPRHGHRAINIKELMVVFGGGNEGIVDELHVYNTVTNQWYVPVLKGDVPNGCAAYGFVVEGTRMFVFGGMIEYGKYSNELYELQATKWEWRKMYPESPDNGLSPCPRLGHSFTMVGEKIFLFGGLANESDDPKNNIPKYLNDLYILDTRGVHSHNGKWIIPKTYGESPPPRESHTGISFTCKETGKLNLLVYGGMSGCRLGDLWLLDTDSMTWSKPRTWGQAPLPRSLHSSTMIANKMYVFGGWVPLVINDSKATTEREWKCTNTLAVLDLDTMTWENVTLDTLEENVPRARAGHCAVGIQSRLYVWSGRDGYRKAWNNQVRVCCKDLWYLEVTKPLYAVKVALVRASTHALELSWTATTFAAAYVLQIQKIEPPPPAGTKQGSCQNQLPNTAEGNNSVAAASSSTTTSLAANSNGSDNATATAVKFEKNSIAVSQLPSTVPTVGAASGGASSAGTTIFVSQSQPVVQVKNNTAIATTVMTTGKPSTNSSPMSIISAQPQISIISSSAATGSGVGIGSSDNGSPAANSSPNSLQKFRPSTVATSRISMATATTSATAVVATAGSQLTDVNSGQNVAVRVATSVAPNVVLNSQTSTAAVRIIPGVSSMGSAGQTLRLATTHSTGVSGSGGATTTTILKTAQPSATVQLSTASGAQGATTTSLAGKQYFIQKPLTLAPNVLQFVKTSSGAMAVQALPKINFNVAKGGGQTQTMSLCSQQLSSGSTQIQIAPAGSNLQSKPTLTTSGSATVATSVAGGGQQQKSLVSGNVLKLVSPHTMAGGKLIMKNSNILQVGKVTPNVMGGKPAFVITNKQGGQLTNQQIIIVTTGGGIRTVPAGTVMTSAGSASGGANIVSIVGSTATTATPVAVGGQRTLMPTQTSVKMLRNIPGGTVGRPITLTLPTSTATGVGAGQTVTGAQKLSGTTMQQKTITFGGKPVTVMSANAAMSSVPKTVTIMGSGGGAGGGQQQAIITSAAGTVTGGNKLVMLPSTAKKGFVNIFSAGTGVGGASGGGLSRTLTLASRMTSAKTAAASVAQMKEKDSNVVEAAVTIATLADSAYNDADPMDDIIEQLDGAGDQLKTPSNNEVIDIEEALAVASGAATSTSITSANTLTTMATVSAMADETKMVAELMGLDTMEDVSSTTDAQKPSLASDNDVNTSRKGNDEIDSSANPVTTTGTSSDSQPTNSETEAANILTTIKSGDGLGTLLKDTVISTTSNDEAKQKQAVLHQHQNVDGSHLDALASAAVMQAATASVDSSQTRSFLENTDNRDHSFNKIATESASTQPKGNFDSEEPQQNAAATDDSDKWHTVGIFKELSHTVTSYIDYKYFNESVLENFDVDALPDLSQYPRISLDPGTAYRFRLAALNSCGRGEWGEISSFKTCLPGFPGAPSAIKISKSPEGAHLTWEPPPAQKTKEIVEYSVYLAVKPTAKDKVASPQLAFVRVYVGAANQCTVPNASLSNAHVDCSNKPAIIFRIAARNQKGYGPATQVRWLQDPATTKMQSTSNVNNLKRNQDKSGSSPYGTPQKRGRSTGLLGSD</sequence>
<organism evidence="10 11">
    <name type="scientific">Drosophila lebanonensis</name>
    <name type="common">Fruit fly</name>
    <name type="synonym">Scaptodrosophila lebanonensis</name>
    <dbReference type="NCBI Taxonomy" id="7225"/>
    <lineage>
        <taxon>Eukaryota</taxon>
        <taxon>Metazoa</taxon>
        <taxon>Ecdysozoa</taxon>
        <taxon>Arthropoda</taxon>
        <taxon>Hexapoda</taxon>
        <taxon>Insecta</taxon>
        <taxon>Pterygota</taxon>
        <taxon>Neoptera</taxon>
        <taxon>Endopterygota</taxon>
        <taxon>Diptera</taxon>
        <taxon>Brachycera</taxon>
        <taxon>Muscomorpha</taxon>
        <taxon>Ephydroidea</taxon>
        <taxon>Drosophilidae</taxon>
        <taxon>Scaptodrosophila</taxon>
    </lineage>
</organism>
<keyword evidence="3" id="KW-0597">Phosphoprotein</keyword>
<dbReference type="Pfam" id="PF13854">
    <property type="entry name" value="Kelch_HCF"/>
    <property type="match status" value="1"/>
</dbReference>
<feature type="compositionally biased region" description="Low complexity" evidence="8">
    <location>
        <begin position="7"/>
        <end position="17"/>
    </location>
</feature>
<feature type="compositionally biased region" description="Low complexity" evidence="8">
    <location>
        <begin position="619"/>
        <end position="638"/>
    </location>
</feature>
<evidence type="ECO:0000256" key="3">
    <source>
        <dbReference type="ARBA" id="ARBA00022553"/>
    </source>
</evidence>
<keyword evidence="5" id="KW-0068">Autocatalytic cleavage</keyword>
<protein>
    <submittedName>
        <fullName evidence="11">Host cell factor isoform X1</fullName>
    </submittedName>
</protein>
<keyword evidence="4" id="KW-0677">Repeat</keyword>
<dbReference type="InterPro" id="IPR003961">
    <property type="entry name" value="FN3_dom"/>
</dbReference>
<dbReference type="PROSITE" id="PS50853">
    <property type="entry name" value="FN3"/>
    <property type="match status" value="1"/>
</dbReference>
<dbReference type="CTD" id="43788"/>
<feature type="compositionally biased region" description="Polar residues" evidence="8">
    <location>
        <begin position="1604"/>
        <end position="1629"/>
    </location>
</feature>
<dbReference type="InterPro" id="IPR059124">
    <property type="entry name" value="Kelch_HCF"/>
</dbReference>
<dbReference type="Gene3D" id="2.60.40.10">
    <property type="entry name" value="Immunoglobulins"/>
    <property type="match status" value="2"/>
</dbReference>
<dbReference type="SMART" id="SM00060">
    <property type="entry name" value="FN3"/>
    <property type="match status" value="2"/>
</dbReference>
<feature type="compositionally biased region" description="Polar residues" evidence="8">
    <location>
        <begin position="487"/>
        <end position="501"/>
    </location>
</feature>
<dbReference type="GO" id="GO:0003713">
    <property type="term" value="F:transcription coactivator activity"/>
    <property type="evidence" value="ECO:0007669"/>
    <property type="project" value="TreeGrafter"/>
</dbReference>
<feature type="compositionally biased region" description="Polar residues" evidence="8">
    <location>
        <begin position="1272"/>
        <end position="1291"/>
    </location>
</feature>
<dbReference type="Gene3D" id="2.120.10.80">
    <property type="entry name" value="Kelch-type beta propeller"/>
    <property type="match status" value="2"/>
</dbReference>
<feature type="region of interest" description="Disordered" evidence="8">
    <location>
        <begin position="619"/>
        <end position="643"/>
    </location>
</feature>